<evidence type="ECO:0000256" key="1">
    <source>
        <dbReference type="SAM" id="Phobius"/>
    </source>
</evidence>
<keyword evidence="1" id="KW-1133">Transmembrane helix</keyword>
<evidence type="ECO:0000313" key="2">
    <source>
        <dbReference type="EMBL" id="OHB11478.1"/>
    </source>
</evidence>
<proteinExistence type="predicted"/>
<sequence length="226" mass="25346">MAEERKPKQATAEYQTDKKTVEQIVSLLAGFLLLAALSNALLNFVENLGLGDPNSLWARLVEYFLEHIWPVWKLVAVIASILAFFGIIYNSWKLAGINAAENLIFNPHLGALATGGVEISEPKNKKWEQVIKYANSDNPSDWRQAVIEADVMLEELLHNLGYDGASVGEMLKSVDEKEFLTVEDAWQAHKVRNAIAHSGGDFELSERETKRVIGLFEKVFTEFEVI</sequence>
<dbReference type="EMBL" id="MHWP01000002">
    <property type="protein sequence ID" value="OHB11478.1"/>
    <property type="molecule type" value="Genomic_DNA"/>
</dbReference>
<evidence type="ECO:0000313" key="3">
    <source>
        <dbReference type="Proteomes" id="UP000177202"/>
    </source>
</evidence>
<dbReference type="STRING" id="1802772.A3H60_02460"/>
<comment type="caution">
    <text evidence="2">The sequence shown here is derived from an EMBL/GenBank/DDBJ whole genome shotgun (WGS) entry which is preliminary data.</text>
</comment>
<feature type="transmembrane region" description="Helical" evidence="1">
    <location>
        <begin position="69"/>
        <end position="89"/>
    </location>
</feature>
<dbReference type="AlphaFoldDB" id="A0A1G2UPZ6"/>
<organism evidence="2 3">
    <name type="scientific">Candidatus Zambryskibacteria bacterium RIFCSPLOWO2_02_FULL_44_12b</name>
    <dbReference type="NCBI Taxonomy" id="1802772"/>
    <lineage>
        <taxon>Bacteria</taxon>
        <taxon>Candidatus Zambryskiibacteriota</taxon>
    </lineage>
</organism>
<reference evidence="2 3" key="1">
    <citation type="journal article" date="2016" name="Nat. Commun.">
        <title>Thousands of microbial genomes shed light on interconnected biogeochemical processes in an aquifer system.</title>
        <authorList>
            <person name="Anantharaman K."/>
            <person name="Brown C.T."/>
            <person name="Hug L.A."/>
            <person name="Sharon I."/>
            <person name="Castelle C.J."/>
            <person name="Probst A.J."/>
            <person name="Thomas B.C."/>
            <person name="Singh A."/>
            <person name="Wilkins M.J."/>
            <person name="Karaoz U."/>
            <person name="Brodie E.L."/>
            <person name="Williams K.H."/>
            <person name="Hubbard S.S."/>
            <person name="Banfield J.F."/>
        </authorList>
    </citation>
    <scope>NUCLEOTIDE SEQUENCE [LARGE SCALE GENOMIC DNA]</scope>
</reference>
<name>A0A1G2UPZ6_9BACT</name>
<feature type="transmembrane region" description="Helical" evidence="1">
    <location>
        <begin position="24"/>
        <end position="45"/>
    </location>
</feature>
<keyword evidence="1" id="KW-0472">Membrane</keyword>
<dbReference type="Proteomes" id="UP000177202">
    <property type="component" value="Unassembled WGS sequence"/>
</dbReference>
<accession>A0A1G2UPZ6</accession>
<protein>
    <submittedName>
        <fullName evidence="2">Uncharacterized protein</fullName>
    </submittedName>
</protein>
<keyword evidence="1" id="KW-0812">Transmembrane</keyword>
<gene>
    <name evidence="2" type="ORF">A3H60_02460</name>
</gene>